<feature type="compositionally biased region" description="Low complexity" evidence="4">
    <location>
        <begin position="339"/>
        <end position="351"/>
    </location>
</feature>
<dbReference type="InterPro" id="IPR028082">
    <property type="entry name" value="Peripla_BP_I"/>
</dbReference>
<dbReference type="Gene3D" id="1.10.260.40">
    <property type="entry name" value="lambda repressor-like DNA-binding domains"/>
    <property type="match status" value="1"/>
</dbReference>
<organism evidence="6 7">
    <name type="scientific">Streptomyces reniochalinae</name>
    <dbReference type="NCBI Taxonomy" id="2250578"/>
    <lineage>
        <taxon>Bacteria</taxon>
        <taxon>Bacillati</taxon>
        <taxon>Actinomycetota</taxon>
        <taxon>Actinomycetes</taxon>
        <taxon>Kitasatosporales</taxon>
        <taxon>Streptomycetaceae</taxon>
        <taxon>Streptomyces</taxon>
    </lineage>
</organism>
<evidence type="ECO:0000256" key="2">
    <source>
        <dbReference type="ARBA" id="ARBA00023125"/>
    </source>
</evidence>
<evidence type="ECO:0000313" key="6">
    <source>
        <dbReference type="EMBL" id="RCG18701.1"/>
    </source>
</evidence>
<dbReference type="InterPro" id="IPR010982">
    <property type="entry name" value="Lambda_DNA-bd_dom_sf"/>
</dbReference>
<dbReference type="GO" id="GO:0003700">
    <property type="term" value="F:DNA-binding transcription factor activity"/>
    <property type="evidence" value="ECO:0007669"/>
    <property type="project" value="TreeGrafter"/>
</dbReference>
<dbReference type="PANTHER" id="PTHR30146">
    <property type="entry name" value="LACI-RELATED TRANSCRIPTIONAL REPRESSOR"/>
    <property type="match status" value="1"/>
</dbReference>
<dbReference type="AlphaFoldDB" id="A0A367EKY8"/>
<feature type="region of interest" description="Disordered" evidence="4">
    <location>
        <begin position="337"/>
        <end position="397"/>
    </location>
</feature>
<dbReference type="RefSeq" id="WP_114015607.1">
    <property type="nucleotide sequence ID" value="NZ_QOIM01000032.1"/>
</dbReference>
<dbReference type="Proteomes" id="UP000253507">
    <property type="component" value="Unassembled WGS sequence"/>
</dbReference>
<dbReference type="Pfam" id="PF00356">
    <property type="entry name" value="LacI"/>
    <property type="match status" value="1"/>
</dbReference>
<name>A0A367EKY8_9ACTN</name>
<dbReference type="CDD" id="cd06267">
    <property type="entry name" value="PBP1_LacI_sugar_binding-like"/>
    <property type="match status" value="1"/>
</dbReference>
<dbReference type="GO" id="GO:0000976">
    <property type="term" value="F:transcription cis-regulatory region binding"/>
    <property type="evidence" value="ECO:0007669"/>
    <property type="project" value="TreeGrafter"/>
</dbReference>
<evidence type="ECO:0000256" key="3">
    <source>
        <dbReference type="ARBA" id="ARBA00023163"/>
    </source>
</evidence>
<dbReference type="SUPFAM" id="SSF47413">
    <property type="entry name" value="lambda repressor-like DNA-binding domains"/>
    <property type="match status" value="1"/>
</dbReference>
<dbReference type="CDD" id="cd01392">
    <property type="entry name" value="HTH_LacI"/>
    <property type="match status" value="1"/>
</dbReference>
<dbReference type="SMART" id="SM00354">
    <property type="entry name" value="HTH_LACI"/>
    <property type="match status" value="1"/>
</dbReference>
<dbReference type="Gene3D" id="3.40.50.2300">
    <property type="match status" value="2"/>
</dbReference>
<dbReference type="EMBL" id="QOIM01000032">
    <property type="protein sequence ID" value="RCG18701.1"/>
    <property type="molecule type" value="Genomic_DNA"/>
</dbReference>
<comment type="caution">
    <text evidence="6">The sequence shown here is derived from an EMBL/GenBank/DDBJ whole genome shotgun (WGS) entry which is preliminary data.</text>
</comment>
<keyword evidence="7" id="KW-1185">Reference proteome</keyword>
<reference evidence="6 7" key="1">
    <citation type="submission" date="2018-06" db="EMBL/GenBank/DDBJ databases">
        <title>Streptomyces reniochalinae sp. nov. and Streptomyces diacarnus sp. nov. from marine sponges.</title>
        <authorList>
            <person name="Li L."/>
        </authorList>
    </citation>
    <scope>NUCLEOTIDE SEQUENCE [LARGE SCALE GENOMIC DNA]</scope>
    <source>
        <strain evidence="6 7">LHW50302</strain>
    </source>
</reference>
<dbReference type="OrthoDB" id="37081at2"/>
<protein>
    <submittedName>
        <fullName evidence="6">LacI family transcriptional regulator</fullName>
    </submittedName>
</protein>
<keyword evidence="3" id="KW-0804">Transcription</keyword>
<dbReference type="SUPFAM" id="SSF53822">
    <property type="entry name" value="Periplasmic binding protein-like I"/>
    <property type="match status" value="1"/>
</dbReference>
<evidence type="ECO:0000313" key="7">
    <source>
        <dbReference type="Proteomes" id="UP000253507"/>
    </source>
</evidence>
<dbReference type="Pfam" id="PF00532">
    <property type="entry name" value="Peripla_BP_1"/>
    <property type="match status" value="1"/>
</dbReference>
<evidence type="ECO:0000256" key="1">
    <source>
        <dbReference type="ARBA" id="ARBA00023015"/>
    </source>
</evidence>
<feature type="domain" description="HTH lacI-type" evidence="5">
    <location>
        <begin position="11"/>
        <end position="65"/>
    </location>
</feature>
<dbReference type="InterPro" id="IPR000843">
    <property type="entry name" value="HTH_LacI"/>
</dbReference>
<keyword evidence="2" id="KW-0238">DNA-binding</keyword>
<dbReference type="PROSITE" id="PS00356">
    <property type="entry name" value="HTH_LACI_1"/>
    <property type="match status" value="1"/>
</dbReference>
<dbReference type="InterPro" id="IPR001761">
    <property type="entry name" value="Peripla_BP/Lac1_sug-bd_dom"/>
</dbReference>
<dbReference type="PANTHER" id="PTHR30146:SF138">
    <property type="entry name" value="TRANSCRIPTIONAL REGULATORY PROTEIN"/>
    <property type="match status" value="1"/>
</dbReference>
<proteinExistence type="predicted"/>
<keyword evidence="1" id="KW-0805">Transcription regulation</keyword>
<dbReference type="PROSITE" id="PS50932">
    <property type="entry name" value="HTH_LACI_2"/>
    <property type="match status" value="1"/>
</dbReference>
<gene>
    <name evidence="6" type="ORF">DQ392_12270</name>
</gene>
<sequence length="397" mass="41557">MHNSQRRDGSPSIVEVARAAGVSTATAGRVLGGYGQTSPASRTKVEEAAQRLGYRPNGLARSLIHGSTETVGVIVTDIGNSFFASAVRAVTDAVRAAGYEILLANTDSDPAAEQRALKVMWEKRVDGLVIAPQGPGSAERLRAMAEAGLPIVLLDRPLAALPQADQVTINNTACARSAVGHLTRLGHRRIAVVSEAAQELERLLDAPAGEGGDEPPSAARLVGYLAALRRAGLDPDPALVVHSPYDRHAAERTVRRLLRRNPDVTAVFCTDNVLSSGAVAALQDSGKSCPEEISLVGFDDQDWTTLVRPRLTVVRQPRRELGTAAGRQLIARLTDRGQARAGADAAELPGPGAEGTGAPEGGRPEPETATGERIVLKGRLVTRDSTGPAPGPRPASG</sequence>
<accession>A0A367EKY8</accession>
<evidence type="ECO:0000259" key="5">
    <source>
        <dbReference type="PROSITE" id="PS50932"/>
    </source>
</evidence>
<evidence type="ECO:0000256" key="4">
    <source>
        <dbReference type="SAM" id="MobiDB-lite"/>
    </source>
</evidence>